<dbReference type="CDD" id="cd00371">
    <property type="entry name" value="HMA"/>
    <property type="match status" value="2"/>
</dbReference>
<comment type="similarity">
    <text evidence="2 18">Belongs to the cation transport ATPase (P-type) (TC 3.A.3) family. Type IB subfamily.</text>
</comment>
<evidence type="ECO:0000256" key="12">
    <source>
        <dbReference type="ARBA" id="ARBA00022967"/>
    </source>
</evidence>
<name>A0A3G2S633_MALR7</name>
<dbReference type="InterPro" id="IPR059000">
    <property type="entry name" value="ATPase_P-type_domA"/>
</dbReference>
<dbReference type="Gene3D" id="2.70.150.10">
    <property type="entry name" value="Calcium-transporting ATPase, cytoplasmic transduction domain A"/>
    <property type="match status" value="1"/>
</dbReference>
<dbReference type="CDD" id="cd02094">
    <property type="entry name" value="P-type_ATPase_Cu-like"/>
    <property type="match status" value="1"/>
</dbReference>
<feature type="transmembrane region" description="Helical" evidence="18">
    <location>
        <begin position="452"/>
        <end position="475"/>
    </location>
</feature>
<feature type="transmembrane region" description="Helical" evidence="18">
    <location>
        <begin position="189"/>
        <end position="213"/>
    </location>
</feature>
<evidence type="ECO:0000256" key="1">
    <source>
        <dbReference type="ARBA" id="ARBA00004127"/>
    </source>
</evidence>
<evidence type="ECO:0000256" key="5">
    <source>
        <dbReference type="ARBA" id="ARBA00022692"/>
    </source>
</evidence>
<keyword evidence="10 18" id="KW-0067">ATP-binding</keyword>
<evidence type="ECO:0000256" key="7">
    <source>
        <dbReference type="ARBA" id="ARBA00022737"/>
    </source>
</evidence>
<comment type="subcellular location">
    <subcellularLocation>
        <location evidence="1">Endomembrane system</location>
        <topology evidence="1">Multi-pass membrane protein</topology>
    </subcellularLocation>
    <subcellularLocation>
        <location evidence="18">Membrane</location>
    </subcellularLocation>
</comment>
<keyword evidence="9" id="KW-0187">Copper transport</keyword>
<gene>
    <name evidence="21" type="primary">HMA5</name>
    <name evidence="21" type="ORF">DNF11_2584</name>
</gene>
<dbReference type="InterPro" id="IPR008250">
    <property type="entry name" value="ATPase_P-typ_transduc_dom_A_sf"/>
</dbReference>
<dbReference type="SFLD" id="SFLDG00002">
    <property type="entry name" value="C1.7:_P-type_atpase_like"/>
    <property type="match status" value="1"/>
</dbReference>
<dbReference type="PANTHER" id="PTHR43520:SF8">
    <property type="entry name" value="P-TYPE CU(+) TRANSPORTER"/>
    <property type="match status" value="1"/>
</dbReference>
<dbReference type="Pfam" id="PF00403">
    <property type="entry name" value="HMA"/>
    <property type="match status" value="2"/>
</dbReference>
<feature type="domain" description="HMA" evidence="20">
    <location>
        <begin position="98"/>
        <end position="164"/>
    </location>
</feature>
<dbReference type="GO" id="GO:0005507">
    <property type="term" value="F:copper ion binding"/>
    <property type="evidence" value="ECO:0007669"/>
    <property type="project" value="InterPro"/>
</dbReference>
<dbReference type="EC" id="7.2.2.8" evidence="3"/>
<feature type="transmembrane region" description="Helical" evidence="18">
    <location>
        <begin position="859"/>
        <end position="878"/>
    </location>
</feature>
<dbReference type="AlphaFoldDB" id="A0A3G2S633"/>
<feature type="region of interest" description="Disordered" evidence="19">
    <location>
        <begin position="886"/>
        <end position="905"/>
    </location>
</feature>
<keyword evidence="8 18" id="KW-0547">Nucleotide-binding</keyword>
<keyword evidence="16 18" id="KW-0472">Membrane</keyword>
<feature type="domain" description="HMA" evidence="20">
    <location>
        <begin position="23"/>
        <end position="90"/>
    </location>
</feature>
<dbReference type="NCBIfam" id="TIGR01525">
    <property type="entry name" value="ATPase-IB_hvy"/>
    <property type="match status" value="1"/>
</dbReference>
<keyword evidence="7" id="KW-0677">Repeat</keyword>
<dbReference type="PROSITE" id="PS00154">
    <property type="entry name" value="ATPASE_E1_E2"/>
    <property type="match status" value="1"/>
</dbReference>
<feature type="compositionally biased region" description="Pro residues" evidence="19">
    <location>
        <begin position="1"/>
        <end position="11"/>
    </location>
</feature>
<keyword evidence="5 18" id="KW-0812">Transmembrane</keyword>
<evidence type="ECO:0000256" key="17">
    <source>
        <dbReference type="ARBA" id="ARBA00080126"/>
    </source>
</evidence>
<feature type="transmembrane region" description="Helical" evidence="18">
    <location>
        <begin position="264"/>
        <end position="286"/>
    </location>
</feature>
<accession>A0A3G2S633</accession>
<keyword evidence="21" id="KW-0378">Hydrolase</keyword>
<keyword evidence="15" id="KW-0406">Ion transport</keyword>
<sequence>MTRPYFDPPPRAKTMSDAEKEGETHKFHVSGMTCGACVSSIEKMLGKQEGILDVTVALLAERATVTYDASCGWTPEKVVEAIDDIGFDAEVVVEPKEDDVVLSIFGMTCSSCTSSLERVLRAEPGVVSCEVSLATQRAHIRFDHHRTNVRALVEAVEKAGFDALLYDDRDAAQIDSLTHVREMHDWWHAFLFSLAFAVPNFFLCMVLMHVQFLRPILMAQLLPGLYVQDVLGLLLTLPVQFGVGQRFFRAAYKAIRHGSMTMDTLVIIGTMAAWTFSVAAMLVSLGCTGPGCEKPKTFFDTSTMLITFVALGRYLENSAKGHTSEALTRLMQLAPQKATILSGDSERVIPAELLQAGDMVKLVPGEKIAADGIVRHGSSTVDESMVTGEHVPVPKSVGAQVLGGTVNGHGTLDFEVTRAGRDTSLNRIVQLVQDAQVSKAPIQDFADRVAGVFVPCIIALSLFTLVLWLTVAFVFPPAWQPRMLRDAGSHKFMECLKLCISVVVVACPCALGLSTPTAVMVGTGVGAENGILIKNAPSLEAACAVRHVVFDKTGTLTKGQLSVTDQMHVGPLPLEHMLALVQSVESRSEHVLAQALIAHCAATPLPPAHTDSFDMVQGAGVRATAECEGSVYDVVIGNATLHGERPVPMEAFAQGWEARGCTVVYVSLNGALTAAFALSDVLKEHAADSVQWLHDMGMQCSIMTGDTSASAGAVAQAVGVFPDHVHAGLSPNGKLTLLRECRTPRPQAHTLLERVCEALIPTQKYGLAMVGDGVNDSPALAAADVGVAMSSGSDIAMGAASIVLMRNDLMDVPTAFMLCQRIFWQIRLNFLWAMTYNMIMVPLAMGLLLPWGIYLHPMMAGLAMACSSVSVVLSSLSLRRWKRPTLSDAPPSAAAQRRLSPSTRR</sequence>
<evidence type="ECO:0000259" key="20">
    <source>
        <dbReference type="PROSITE" id="PS50846"/>
    </source>
</evidence>
<evidence type="ECO:0000256" key="13">
    <source>
        <dbReference type="ARBA" id="ARBA00022989"/>
    </source>
</evidence>
<evidence type="ECO:0000256" key="2">
    <source>
        <dbReference type="ARBA" id="ARBA00006024"/>
    </source>
</evidence>
<dbReference type="PANTHER" id="PTHR43520">
    <property type="entry name" value="ATP7, ISOFORM B"/>
    <property type="match status" value="1"/>
</dbReference>
<evidence type="ECO:0000256" key="10">
    <source>
        <dbReference type="ARBA" id="ARBA00022840"/>
    </source>
</evidence>
<keyword evidence="14" id="KW-0186">Copper</keyword>
<dbReference type="SFLD" id="SFLDF00027">
    <property type="entry name" value="p-type_atpase"/>
    <property type="match status" value="1"/>
</dbReference>
<evidence type="ECO:0000256" key="16">
    <source>
        <dbReference type="ARBA" id="ARBA00023136"/>
    </source>
</evidence>
<reference evidence="21 22" key="1">
    <citation type="submission" date="2018-10" db="EMBL/GenBank/DDBJ databases">
        <title>Complete genome sequence of Malassezia restricta CBS 7877.</title>
        <authorList>
            <person name="Morand S.C."/>
            <person name="Bertignac M."/>
            <person name="Iltis A."/>
            <person name="Kolder I."/>
            <person name="Pirovano W."/>
            <person name="Jourdain R."/>
            <person name="Clavaud C."/>
        </authorList>
    </citation>
    <scope>NUCLEOTIDE SEQUENCE [LARGE SCALE GENOMIC DNA]</scope>
    <source>
        <strain evidence="21 22">CBS 7877</strain>
    </source>
</reference>
<evidence type="ECO:0000256" key="6">
    <source>
        <dbReference type="ARBA" id="ARBA00022723"/>
    </source>
</evidence>
<keyword evidence="4" id="KW-0813">Transport</keyword>
<dbReference type="InterPro" id="IPR006121">
    <property type="entry name" value="HMA_dom"/>
</dbReference>
<dbReference type="NCBIfam" id="TIGR00003">
    <property type="entry name" value="copper ion binding protein"/>
    <property type="match status" value="1"/>
</dbReference>
<dbReference type="GO" id="GO:0055070">
    <property type="term" value="P:copper ion homeostasis"/>
    <property type="evidence" value="ECO:0007669"/>
    <property type="project" value="TreeGrafter"/>
</dbReference>
<dbReference type="InterPro" id="IPR006122">
    <property type="entry name" value="HMA_Cu_ion-bd"/>
</dbReference>
<dbReference type="PRINTS" id="PR00942">
    <property type="entry name" value="CUATPASEI"/>
</dbReference>
<dbReference type="InterPro" id="IPR023299">
    <property type="entry name" value="ATPase_P-typ_cyto_dom_N"/>
</dbReference>
<dbReference type="GO" id="GO:0012505">
    <property type="term" value="C:endomembrane system"/>
    <property type="evidence" value="ECO:0007669"/>
    <property type="project" value="UniProtKB-SubCell"/>
</dbReference>
<dbReference type="VEuPathDB" id="FungiDB:DNF11_2584"/>
<dbReference type="FunFam" id="2.70.150.10:FF:000002">
    <property type="entry name" value="Copper-transporting ATPase 1, putative"/>
    <property type="match status" value="1"/>
</dbReference>
<dbReference type="SUPFAM" id="SSF81665">
    <property type="entry name" value="Calcium ATPase, transmembrane domain M"/>
    <property type="match status" value="1"/>
</dbReference>
<dbReference type="PROSITE" id="PS01047">
    <property type="entry name" value="HMA_1"/>
    <property type="match status" value="2"/>
</dbReference>
<dbReference type="NCBIfam" id="TIGR01494">
    <property type="entry name" value="ATPase_P-type"/>
    <property type="match status" value="2"/>
</dbReference>
<dbReference type="InterPro" id="IPR018303">
    <property type="entry name" value="ATPase_P-typ_P_site"/>
</dbReference>
<keyword evidence="6 18" id="KW-0479">Metal-binding</keyword>
<dbReference type="SUPFAM" id="SSF55008">
    <property type="entry name" value="HMA, heavy metal-associated domain"/>
    <property type="match status" value="2"/>
</dbReference>
<dbReference type="SUPFAM" id="SSF81653">
    <property type="entry name" value="Calcium ATPase, transduction domain A"/>
    <property type="match status" value="1"/>
</dbReference>
<dbReference type="InterPro" id="IPR036412">
    <property type="entry name" value="HAD-like_sf"/>
</dbReference>
<dbReference type="GO" id="GO:0016887">
    <property type="term" value="F:ATP hydrolysis activity"/>
    <property type="evidence" value="ECO:0007669"/>
    <property type="project" value="InterPro"/>
</dbReference>
<dbReference type="InterPro" id="IPR044492">
    <property type="entry name" value="P_typ_ATPase_HD_dom"/>
</dbReference>
<evidence type="ECO:0000256" key="8">
    <source>
        <dbReference type="ARBA" id="ARBA00022741"/>
    </source>
</evidence>
<dbReference type="InterPro" id="IPR017969">
    <property type="entry name" value="Heavy-metal-associated_CS"/>
</dbReference>
<protein>
    <recommendedName>
        <fullName evidence="3">P-type Cu(+) transporter</fullName>
        <ecNumber evidence="3">7.2.2.8</ecNumber>
    </recommendedName>
    <alternativeName>
        <fullName evidence="17">Cu(2+)-ATPase</fullName>
    </alternativeName>
</protein>
<dbReference type="GO" id="GO:0140581">
    <property type="term" value="F:P-type monovalent copper transporter activity"/>
    <property type="evidence" value="ECO:0007669"/>
    <property type="project" value="UniProtKB-EC"/>
</dbReference>
<evidence type="ECO:0000256" key="15">
    <source>
        <dbReference type="ARBA" id="ARBA00023065"/>
    </source>
</evidence>
<evidence type="ECO:0000313" key="22">
    <source>
        <dbReference type="Proteomes" id="UP000269793"/>
    </source>
</evidence>
<dbReference type="GO" id="GO:0016020">
    <property type="term" value="C:membrane"/>
    <property type="evidence" value="ECO:0007669"/>
    <property type="project" value="UniProtKB-SubCell"/>
</dbReference>
<dbReference type="InterPro" id="IPR001757">
    <property type="entry name" value="P_typ_ATPase"/>
</dbReference>
<evidence type="ECO:0000256" key="3">
    <source>
        <dbReference type="ARBA" id="ARBA00012517"/>
    </source>
</evidence>
<dbReference type="SUPFAM" id="SSF56784">
    <property type="entry name" value="HAD-like"/>
    <property type="match status" value="1"/>
</dbReference>
<dbReference type="OrthoDB" id="432719at2759"/>
<dbReference type="Gene3D" id="3.40.1110.10">
    <property type="entry name" value="Calcium-transporting ATPase, cytoplasmic domain N"/>
    <property type="match status" value="1"/>
</dbReference>
<feature type="transmembrane region" description="Helical" evidence="18">
    <location>
        <begin position="830"/>
        <end position="853"/>
    </location>
</feature>
<feature type="region of interest" description="Disordered" evidence="19">
    <location>
        <begin position="1"/>
        <end position="22"/>
    </location>
</feature>
<dbReference type="InterPro" id="IPR023214">
    <property type="entry name" value="HAD_sf"/>
</dbReference>
<evidence type="ECO:0000256" key="11">
    <source>
        <dbReference type="ARBA" id="ARBA00022842"/>
    </source>
</evidence>
<evidence type="ECO:0000313" key="21">
    <source>
        <dbReference type="EMBL" id="AYO43534.1"/>
    </source>
</evidence>
<dbReference type="InterPro" id="IPR023298">
    <property type="entry name" value="ATPase_P-typ_TM_dom_sf"/>
</dbReference>
<dbReference type="Proteomes" id="UP000269793">
    <property type="component" value="Chromosome IV"/>
</dbReference>
<dbReference type="PROSITE" id="PS50846">
    <property type="entry name" value="HMA_2"/>
    <property type="match status" value="2"/>
</dbReference>
<dbReference type="InterPro" id="IPR027256">
    <property type="entry name" value="P-typ_ATPase_IB"/>
</dbReference>
<organism evidence="21 22">
    <name type="scientific">Malassezia restricta (strain ATCC 96810 / NBRC 103918 / CBS 7877)</name>
    <name type="common">Seborrheic dermatitis infection agent</name>
    <dbReference type="NCBI Taxonomy" id="425264"/>
    <lineage>
        <taxon>Eukaryota</taxon>
        <taxon>Fungi</taxon>
        <taxon>Dikarya</taxon>
        <taxon>Basidiomycota</taxon>
        <taxon>Ustilaginomycotina</taxon>
        <taxon>Malasseziomycetes</taxon>
        <taxon>Malasseziales</taxon>
        <taxon>Malasseziaceae</taxon>
        <taxon>Malassezia</taxon>
    </lineage>
</organism>
<dbReference type="PRINTS" id="PR00119">
    <property type="entry name" value="CATATPASE"/>
</dbReference>
<dbReference type="Pfam" id="PF00122">
    <property type="entry name" value="E1-E2_ATPase"/>
    <property type="match status" value="1"/>
</dbReference>
<dbReference type="Pfam" id="PF00702">
    <property type="entry name" value="Hydrolase"/>
    <property type="match status" value="1"/>
</dbReference>
<evidence type="ECO:0000256" key="4">
    <source>
        <dbReference type="ARBA" id="ARBA00022448"/>
    </source>
</evidence>
<dbReference type="Gene3D" id="3.30.70.100">
    <property type="match status" value="2"/>
</dbReference>
<evidence type="ECO:0000256" key="14">
    <source>
        <dbReference type="ARBA" id="ARBA00023008"/>
    </source>
</evidence>
<proteinExistence type="inferred from homology"/>
<dbReference type="GO" id="GO:0005524">
    <property type="term" value="F:ATP binding"/>
    <property type="evidence" value="ECO:0007669"/>
    <property type="project" value="UniProtKB-UniRule"/>
</dbReference>
<keyword evidence="22" id="KW-1185">Reference proteome</keyword>
<dbReference type="EMBL" id="CP033151">
    <property type="protein sequence ID" value="AYO43534.1"/>
    <property type="molecule type" value="Genomic_DNA"/>
</dbReference>
<keyword evidence="11" id="KW-0460">Magnesium</keyword>
<evidence type="ECO:0000256" key="19">
    <source>
        <dbReference type="SAM" id="MobiDB-lite"/>
    </source>
</evidence>
<dbReference type="InterPro" id="IPR036163">
    <property type="entry name" value="HMA_dom_sf"/>
</dbReference>
<dbReference type="FunFam" id="3.30.70.100:FF:000001">
    <property type="entry name" value="ATPase copper transporting beta"/>
    <property type="match status" value="2"/>
</dbReference>
<evidence type="ECO:0000256" key="9">
    <source>
        <dbReference type="ARBA" id="ARBA00022796"/>
    </source>
</evidence>
<dbReference type="SFLD" id="SFLDS00003">
    <property type="entry name" value="Haloacid_Dehalogenase"/>
    <property type="match status" value="1"/>
</dbReference>
<keyword evidence="13 18" id="KW-1133">Transmembrane helix</keyword>
<dbReference type="GO" id="GO:0043682">
    <property type="term" value="F:P-type divalent copper transporter activity"/>
    <property type="evidence" value="ECO:0007669"/>
    <property type="project" value="TreeGrafter"/>
</dbReference>
<dbReference type="Gene3D" id="3.40.50.1000">
    <property type="entry name" value="HAD superfamily/HAD-like"/>
    <property type="match status" value="1"/>
</dbReference>
<feature type="transmembrane region" description="Helical" evidence="18">
    <location>
        <begin position="225"/>
        <end position="243"/>
    </location>
</feature>
<keyword evidence="12" id="KW-1278">Translocase</keyword>
<evidence type="ECO:0000256" key="18">
    <source>
        <dbReference type="RuleBase" id="RU362081"/>
    </source>
</evidence>
<dbReference type="STRING" id="425264.A0A3G2S633"/>